<keyword evidence="12" id="KW-1185">Reference proteome</keyword>
<dbReference type="Pfam" id="PF00667">
    <property type="entry name" value="FAD_binding_1"/>
    <property type="match status" value="1"/>
</dbReference>
<dbReference type="InterPro" id="IPR039261">
    <property type="entry name" value="FNR_nucleotide-bd"/>
</dbReference>
<dbReference type="Proteomes" id="UP000070412">
    <property type="component" value="Unassembled WGS sequence"/>
</dbReference>
<gene>
    <name evidence="10" type="ORF">SSS_5026</name>
</gene>
<evidence type="ECO:0000259" key="9">
    <source>
        <dbReference type="PROSITE" id="PS51384"/>
    </source>
</evidence>
<dbReference type="PROSITE" id="PS50902">
    <property type="entry name" value="FLAVODOXIN_LIKE"/>
    <property type="match status" value="1"/>
</dbReference>
<evidence type="ECO:0000256" key="2">
    <source>
        <dbReference type="ARBA" id="ARBA00001974"/>
    </source>
</evidence>
<dbReference type="InterPro" id="IPR023173">
    <property type="entry name" value="NADPH_Cyt_P450_Rdtase_alpha"/>
</dbReference>
<accession>A0A834R4H8</accession>
<dbReference type="PRINTS" id="PR00369">
    <property type="entry name" value="FLAVODOXIN"/>
</dbReference>
<dbReference type="InterPro" id="IPR001433">
    <property type="entry name" value="OxRdtase_FAD/NAD-bd"/>
</dbReference>
<dbReference type="SUPFAM" id="SSF52343">
    <property type="entry name" value="Ferredoxin reductase-like, C-terminal NADP-linked domain"/>
    <property type="match status" value="1"/>
</dbReference>
<keyword evidence="7" id="KW-0560">Oxidoreductase</keyword>
<dbReference type="GO" id="GO:0010181">
    <property type="term" value="F:FMN binding"/>
    <property type="evidence" value="ECO:0007669"/>
    <property type="project" value="InterPro"/>
</dbReference>
<dbReference type="InterPro" id="IPR001094">
    <property type="entry name" value="Flavdoxin-like"/>
</dbReference>
<dbReference type="GO" id="GO:0005829">
    <property type="term" value="C:cytosol"/>
    <property type="evidence" value="ECO:0007669"/>
    <property type="project" value="TreeGrafter"/>
</dbReference>
<dbReference type="Gene3D" id="1.20.990.10">
    <property type="entry name" value="NADPH-cytochrome p450 Reductase, Chain A, domain 3"/>
    <property type="match status" value="1"/>
</dbReference>
<dbReference type="InterPro" id="IPR008254">
    <property type="entry name" value="Flavodoxin/NO_synth"/>
</dbReference>
<keyword evidence="4" id="KW-0288">FMN</keyword>
<dbReference type="GO" id="GO:0016491">
    <property type="term" value="F:oxidoreductase activity"/>
    <property type="evidence" value="ECO:0007669"/>
    <property type="project" value="UniProtKB-KW"/>
</dbReference>
<evidence type="ECO:0000313" key="12">
    <source>
        <dbReference type="Proteomes" id="UP000070412"/>
    </source>
</evidence>
<dbReference type="PANTHER" id="PTHR19384:SF10">
    <property type="entry name" value="NADPH-DEPENDENT DIFLAVIN OXIDOREDUCTASE 1"/>
    <property type="match status" value="1"/>
</dbReference>
<dbReference type="PANTHER" id="PTHR19384">
    <property type="entry name" value="NITRIC OXIDE SYNTHASE-RELATED"/>
    <property type="match status" value="1"/>
</dbReference>
<dbReference type="PRINTS" id="PR00371">
    <property type="entry name" value="FPNCR"/>
</dbReference>
<dbReference type="AlphaFoldDB" id="A0A834R4H8"/>
<keyword evidence="5" id="KW-0274">FAD</keyword>
<evidence type="ECO:0000256" key="4">
    <source>
        <dbReference type="ARBA" id="ARBA00022643"/>
    </source>
</evidence>
<dbReference type="SUPFAM" id="SSF63380">
    <property type="entry name" value="Riboflavin synthase domain-like"/>
    <property type="match status" value="1"/>
</dbReference>
<name>A0A834R4H8_SARSC</name>
<dbReference type="EnsemblMetazoa" id="SSS_5026s_mrna">
    <property type="protein sequence ID" value="KAF7489514.1"/>
    <property type="gene ID" value="SSS_5026"/>
</dbReference>
<evidence type="ECO:0000256" key="1">
    <source>
        <dbReference type="ARBA" id="ARBA00001917"/>
    </source>
</evidence>
<dbReference type="InterPro" id="IPR029039">
    <property type="entry name" value="Flavoprotein-like_sf"/>
</dbReference>
<comment type="cofactor">
    <cofactor evidence="1">
        <name>FMN</name>
        <dbReference type="ChEBI" id="CHEBI:58210"/>
    </cofactor>
</comment>
<organism evidence="10">
    <name type="scientific">Sarcoptes scabiei</name>
    <name type="common">Itch mite</name>
    <name type="synonym">Acarus scabiei</name>
    <dbReference type="NCBI Taxonomy" id="52283"/>
    <lineage>
        <taxon>Eukaryota</taxon>
        <taxon>Metazoa</taxon>
        <taxon>Ecdysozoa</taxon>
        <taxon>Arthropoda</taxon>
        <taxon>Chelicerata</taxon>
        <taxon>Arachnida</taxon>
        <taxon>Acari</taxon>
        <taxon>Acariformes</taxon>
        <taxon>Sarcoptiformes</taxon>
        <taxon>Astigmata</taxon>
        <taxon>Psoroptidia</taxon>
        <taxon>Sarcoptoidea</taxon>
        <taxon>Sarcoptidae</taxon>
        <taxon>Sarcoptinae</taxon>
        <taxon>Sarcoptes</taxon>
    </lineage>
</organism>
<dbReference type="Pfam" id="PF00258">
    <property type="entry name" value="Flavodoxin_1"/>
    <property type="match status" value="1"/>
</dbReference>
<reference evidence="11" key="3">
    <citation type="submission" date="2022-06" db="UniProtKB">
        <authorList>
            <consortium name="EnsemblMetazoa"/>
        </authorList>
    </citation>
    <scope>IDENTIFICATION</scope>
</reference>
<comment type="cofactor">
    <cofactor evidence="2">
        <name>FAD</name>
        <dbReference type="ChEBI" id="CHEBI:57692"/>
    </cofactor>
</comment>
<dbReference type="InterPro" id="IPR017938">
    <property type="entry name" value="Riboflavin_synthase-like_b-brl"/>
</dbReference>
<reference evidence="12" key="1">
    <citation type="journal article" date="2020" name="PLoS Negl. Trop. Dis.">
        <title>High-quality nuclear genome for Sarcoptes scabiei-A critical resource for a neglected parasite.</title>
        <authorList>
            <person name="Korhonen P.K."/>
            <person name="Gasser R.B."/>
            <person name="Ma G."/>
            <person name="Wang T."/>
            <person name="Stroehlein A.J."/>
            <person name="Young N.D."/>
            <person name="Ang C.S."/>
            <person name="Fernando D.D."/>
            <person name="Lu H.C."/>
            <person name="Taylor S."/>
            <person name="Reynolds S.L."/>
            <person name="Mofiz E."/>
            <person name="Najaraj S.H."/>
            <person name="Gowda H."/>
            <person name="Madugundu A."/>
            <person name="Renuse S."/>
            <person name="Holt D."/>
            <person name="Pandey A."/>
            <person name="Papenfuss A.T."/>
            <person name="Fischer K."/>
        </authorList>
    </citation>
    <scope>NUCLEOTIDE SEQUENCE [LARGE SCALE GENOMIC DNA]</scope>
</reference>
<sequence length="606" mass="71143">MSSVLEKISILYGSETGNCQDLSKMVAWSISRLDPSISIEFMACDEYPIDRLIEERFILFICSTSGLGDVPLNMKSFWKFLLRKDLPRGVLYDLSFAIIGLGDSSYKHYNFVAKKLLKRLLYLGAENVLEFCLGDDQHEHGPFYTIDPWLEKFYQMLSPSNKFDPSESFTRLINSSFVVKSLRSESKNELDEEIENINGFPYEAVVVENKRMSTEDHFQDIRLISLELEVDMHYDVTDICVVYPENSAEDVDRFLDLFNKSDKEDAFRIDPNEIVRITLDTNRHNWIPKSSYYWRIVNKPIMIQEIITKYFDINAIPKRSFFDLFYRFSRNDLEREKLKSFATGFDLEDLNEYVNRPKRTILEVMSDFPFTTPYVPIDYLFDLIPSISPRSYSIASSPSHSTSLQILYGVVIYKTRLKKPRLGQCTNWMVRQKPNHSKLSIYFRPGSFVLPSPTTPIIMIAAGLGLAPFRAFILERTHNEESVDCNYLFFGCRNKDKDYFIEKEFEKLIAANLLRIYPAFSRQDPQQKIYVQDVVWIHRDLIFDLLFERKANIYVAGKSQQYPDLVREILARIFKDKFDTDNTNLSHYDDIVDKFVREKRIQFECW</sequence>
<protein>
    <submittedName>
        <fullName evidence="10">NADPH-dependent diflavin oxidoreductase 1</fullName>
    </submittedName>
</protein>
<feature type="domain" description="FAD-binding FR-type" evidence="9">
    <location>
        <begin position="199"/>
        <end position="451"/>
    </location>
</feature>
<dbReference type="Gene3D" id="3.40.50.80">
    <property type="entry name" value="Nucleotide-binding domain of ferredoxin-NADP reductase (FNR) module"/>
    <property type="match status" value="1"/>
</dbReference>
<dbReference type="EMBL" id="WVUK01000064">
    <property type="protein sequence ID" value="KAF7489514.1"/>
    <property type="molecule type" value="Genomic_DNA"/>
</dbReference>
<dbReference type="InterPro" id="IPR017927">
    <property type="entry name" value="FAD-bd_FR_type"/>
</dbReference>
<evidence type="ECO:0000256" key="5">
    <source>
        <dbReference type="ARBA" id="ARBA00022827"/>
    </source>
</evidence>
<dbReference type="Gene3D" id="3.40.50.360">
    <property type="match status" value="1"/>
</dbReference>
<dbReference type="InterPro" id="IPR001709">
    <property type="entry name" value="Flavoprot_Pyr_Nucl_cyt_Rdtase"/>
</dbReference>
<evidence type="ECO:0000256" key="7">
    <source>
        <dbReference type="ARBA" id="ARBA00023002"/>
    </source>
</evidence>
<dbReference type="SUPFAM" id="SSF52218">
    <property type="entry name" value="Flavoproteins"/>
    <property type="match status" value="1"/>
</dbReference>
<dbReference type="Pfam" id="PF00175">
    <property type="entry name" value="NAD_binding_1"/>
    <property type="match status" value="1"/>
</dbReference>
<dbReference type="OrthoDB" id="1856718at2759"/>
<dbReference type="InterPro" id="IPR003097">
    <property type="entry name" value="CysJ-like_FAD-binding"/>
</dbReference>
<feature type="domain" description="Flavodoxin-like" evidence="8">
    <location>
        <begin position="8"/>
        <end position="154"/>
    </location>
</feature>
<dbReference type="GO" id="GO:0050660">
    <property type="term" value="F:flavin adenine dinucleotide binding"/>
    <property type="evidence" value="ECO:0007669"/>
    <property type="project" value="TreeGrafter"/>
</dbReference>
<evidence type="ECO:0000256" key="3">
    <source>
        <dbReference type="ARBA" id="ARBA00022630"/>
    </source>
</evidence>
<reference evidence="10" key="2">
    <citation type="submission" date="2020-01" db="EMBL/GenBank/DDBJ databases">
        <authorList>
            <person name="Korhonen P.K.K."/>
            <person name="Guangxu M.G."/>
            <person name="Wang T.W."/>
            <person name="Stroehlein A.J.S."/>
            <person name="Young N.D."/>
            <person name="Ang C.-S.A."/>
            <person name="Fernando D.W.F."/>
            <person name="Lu H.L."/>
            <person name="Taylor S.T."/>
            <person name="Ehtesham M.E.M."/>
            <person name="Najaraj S.H.N."/>
            <person name="Harsha G.H.G."/>
            <person name="Madugundu A.M."/>
            <person name="Renuse S.R."/>
            <person name="Holt D.H."/>
            <person name="Pandey A.P."/>
            <person name="Papenfuss A.P."/>
            <person name="Gasser R.B.G."/>
            <person name="Fischer K.F."/>
        </authorList>
    </citation>
    <scope>NUCLEOTIDE SEQUENCE</scope>
    <source>
        <strain evidence="10">SSS_KF_BRIS2020</strain>
    </source>
</reference>
<keyword evidence="6" id="KW-0521">NADP</keyword>
<evidence type="ECO:0000313" key="11">
    <source>
        <dbReference type="EnsemblMetazoa" id="KAF7489514.1"/>
    </source>
</evidence>
<dbReference type="Gene3D" id="2.40.30.10">
    <property type="entry name" value="Translation factors"/>
    <property type="match status" value="1"/>
</dbReference>
<proteinExistence type="predicted"/>
<dbReference type="PROSITE" id="PS51384">
    <property type="entry name" value="FAD_FR"/>
    <property type="match status" value="1"/>
</dbReference>
<evidence type="ECO:0000256" key="6">
    <source>
        <dbReference type="ARBA" id="ARBA00022857"/>
    </source>
</evidence>
<keyword evidence="3" id="KW-0285">Flavoprotein</keyword>
<evidence type="ECO:0000313" key="10">
    <source>
        <dbReference type="EMBL" id="KAF7489514.1"/>
    </source>
</evidence>
<evidence type="ECO:0000259" key="8">
    <source>
        <dbReference type="PROSITE" id="PS50902"/>
    </source>
</evidence>